<evidence type="ECO:0000256" key="1">
    <source>
        <dbReference type="ARBA" id="ARBA00001966"/>
    </source>
</evidence>
<dbReference type="RefSeq" id="WP_340469722.1">
    <property type="nucleotide sequence ID" value="NZ_JBANBB010000001.1"/>
</dbReference>
<gene>
    <name evidence="16" type="ORF">V8P97_03370</name>
</gene>
<organism evidence="16 17">
    <name type="scientific">Bifidobacterium favimelis</name>
    <dbReference type="NCBI Taxonomy" id="3122979"/>
    <lineage>
        <taxon>Bacteria</taxon>
        <taxon>Bacillati</taxon>
        <taxon>Actinomycetota</taxon>
        <taxon>Actinomycetes</taxon>
        <taxon>Bifidobacteriales</taxon>
        <taxon>Bifidobacteriaceae</taxon>
        <taxon>Bifidobacterium</taxon>
    </lineage>
</organism>
<name>A0ABU8ZMN8_9BIFI</name>
<accession>A0ABU8ZMN8</accession>
<evidence type="ECO:0000256" key="9">
    <source>
        <dbReference type="ARBA" id="ARBA00023014"/>
    </source>
</evidence>
<evidence type="ECO:0000256" key="4">
    <source>
        <dbReference type="ARBA" id="ARBA00012093"/>
    </source>
</evidence>
<dbReference type="EMBL" id="JBANBB010000001">
    <property type="protein sequence ID" value="MEK0306511.1"/>
    <property type="molecule type" value="Genomic_DNA"/>
</dbReference>
<protein>
    <recommendedName>
        <fullName evidence="4">L-serine ammonia-lyase</fullName>
        <ecNumber evidence="4">4.3.1.17</ecNumber>
    </recommendedName>
    <alternativeName>
        <fullName evidence="11">L-serine deaminase</fullName>
    </alternativeName>
</protein>
<keyword evidence="5" id="KW-0312">Gluconeogenesis</keyword>
<sequence length="519" mass="53846">MISILDMFSVGVGPSSSHTVGPMRAANAFVSTLGQGELGRARRIHVDLYGSLAMTGLGHGSDRAAMAGLEGFRPDTIDPDVLLRMRERCESSHSILIAGSTPVGFDYARDVEFHMHERLSGHANGMVFTLLDGASGVLARQVWYSIGGGFIRPGSPDDQIIDDGFRPTDPGRAETRQAARGAVGAGPHSEADRTAPPVIPPTPSPAEDPASVAGGEGDLVPYPYTTMDGLLALCAETGLPMDQVVMENEAAISGADRVRTTLAHSLQVMEDCIRRGCVSQEGMLPGGLKVARRAPAIFKWFSNGIDHDPLSGGVPPADLLARASESEWTDLFALAVSEENAGGGRIVTAPTNGSAGVLPAVIEYYRLLVPGSDQAGIGRLLLIAGAIGVLFKSNASISGAEVGCQGEIGSACSMAAGGLCAALGGSPRQIENAAEIGMEHNLGLTCDPIGGLVQIPCIERNAMAANTAINAARIALLGNGEHIVSLDQAIATMKQTGLDMMDKYKETSQGGLAVNVVEC</sequence>
<feature type="region of interest" description="Disordered" evidence="13">
    <location>
        <begin position="166"/>
        <end position="217"/>
    </location>
</feature>
<comment type="catalytic activity">
    <reaction evidence="12">
        <text>L-serine = pyruvate + NH4(+)</text>
        <dbReference type="Rhea" id="RHEA:19169"/>
        <dbReference type="ChEBI" id="CHEBI:15361"/>
        <dbReference type="ChEBI" id="CHEBI:28938"/>
        <dbReference type="ChEBI" id="CHEBI:33384"/>
        <dbReference type="EC" id="4.3.1.17"/>
    </reaction>
</comment>
<dbReference type="NCBIfam" id="TIGR00720">
    <property type="entry name" value="sda_mono"/>
    <property type="match status" value="1"/>
</dbReference>
<comment type="cofactor">
    <cofactor evidence="1">
        <name>[4Fe-4S] cluster</name>
        <dbReference type="ChEBI" id="CHEBI:49883"/>
    </cofactor>
</comment>
<feature type="domain" description="Serine dehydratase-like alpha subunit" evidence="14">
    <location>
        <begin position="237"/>
        <end position="513"/>
    </location>
</feature>
<evidence type="ECO:0000259" key="14">
    <source>
        <dbReference type="Pfam" id="PF03313"/>
    </source>
</evidence>
<dbReference type="InterPro" id="IPR005131">
    <property type="entry name" value="Ser_deHydtase_bsu"/>
</dbReference>
<dbReference type="InterPro" id="IPR004644">
    <property type="entry name" value="Fe-S_L-Ser_mono"/>
</dbReference>
<evidence type="ECO:0000259" key="15">
    <source>
        <dbReference type="Pfam" id="PF03315"/>
    </source>
</evidence>
<dbReference type="Proteomes" id="UP001373159">
    <property type="component" value="Unassembled WGS sequence"/>
</dbReference>
<dbReference type="EC" id="4.3.1.17" evidence="4"/>
<proteinExistence type="inferred from homology"/>
<evidence type="ECO:0000256" key="3">
    <source>
        <dbReference type="ARBA" id="ARBA00008636"/>
    </source>
</evidence>
<evidence type="ECO:0000256" key="2">
    <source>
        <dbReference type="ARBA" id="ARBA00004742"/>
    </source>
</evidence>
<keyword evidence="9" id="KW-0411">Iron-sulfur</keyword>
<feature type="compositionally biased region" description="Pro residues" evidence="13">
    <location>
        <begin position="197"/>
        <end position="206"/>
    </location>
</feature>
<comment type="similarity">
    <text evidence="3">Belongs to the iron-sulfur dependent L-serine dehydratase family.</text>
</comment>
<keyword evidence="10 16" id="KW-0456">Lyase</keyword>
<comment type="caution">
    <text evidence="16">The sequence shown here is derived from an EMBL/GenBank/DDBJ whole genome shotgun (WGS) entry which is preliminary data.</text>
</comment>
<feature type="domain" description="Serine dehydratase beta chain" evidence="15">
    <location>
        <begin position="3"/>
        <end position="152"/>
    </location>
</feature>
<dbReference type="Pfam" id="PF03313">
    <property type="entry name" value="SDH_alpha"/>
    <property type="match status" value="1"/>
</dbReference>
<dbReference type="PANTHER" id="PTHR30182">
    <property type="entry name" value="L-SERINE DEHYDRATASE"/>
    <property type="match status" value="1"/>
</dbReference>
<keyword evidence="7" id="KW-0479">Metal-binding</keyword>
<keyword evidence="8" id="KW-0408">Iron</keyword>
<dbReference type="InterPro" id="IPR051318">
    <property type="entry name" value="Fe-S_L-Ser"/>
</dbReference>
<dbReference type="Gene3D" id="3.30.1330.90">
    <property type="entry name" value="D-3-phosphoglycerate dehydrogenase, domain 3"/>
    <property type="match status" value="1"/>
</dbReference>
<keyword evidence="6" id="KW-0004">4Fe-4S</keyword>
<evidence type="ECO:0000256" key="10">
    <source>
        <dbReference type="ARBA" id="ARBA00023239"/>
    </source>
</evidence>
<comment type="pathway">
    <text evidence="2">Carbohydrate biosynthesis; gluconeogenesis.</text>
</comment>
<dbReference type="InterPro" id="IPR029009">
    <property type="entry name" value="ASB_dom_sf"/>
</dbReference>
<evidence type="ECO:0000256" key="12">
    <source>
        <dbReference type="ARBA" id="ARBA00049406"/>
    </source>
</evidence>
<dbReference type="GO" id="GO:0003941">
    <property type="term" value="F:L-serine ammonia-lyase activity"/>
    <property type="evidence" value="ECO:0007669"/>
    <property type="project" value="UniProtKB-EC"/>
</dbReference>
<dbReference type="Pfam" id="PF03315">
    <property type="entry name" value="SDH_beta"/>
    <property type="match status" value="1"/>
</dbReference>
<reference evidence="16 17" key="1">
    <citation type="submission" date="2024-02" db="EMBL/GenBank/DDBJ databases">
        <title>Bifidobacterium honeyensis sp. nov., isolated from the comb honey.</title>
        <authorList>
            <person name="Liu W."/>
            <person name="Li Y."/>
        </authorList>
    </citation>
    <scope>NUCLEOTIDE SEQUENCE [LARGE SCALE GENOMIC DNA]</scope>
    <source>
        <strain evidence="16 17">IMAU50988</strain>
    </source>
</reference>
<keyword evidence="17" id="KW-1185">Reference proteome</keyword>
<evidence type="ECO:0000256" key="13">
    <source>
        <dbReference type="SAM" id="MobiDB-lite"/>
    </source>
</evidence>
<evidence type="ECO:0000313" key="16">
    <source>
        <dbReference type="EMBL" id="MEK0306511.1"/>
    </source>
</evidence>
<evidence type="ECO:0000256" key="7">
    <source>
        <dbReference type="ARBA" id="ARBA00022723"/>
    </source>
</evidence>
<evidence type="ECO:0000313" key="17">
    <source>
        <dbReference type="Proteomes" id="UP001373159"/>
    </source>
</evidence>
<dbReference type="SUPFAM" id="SSF143548">
    <property type="entry name" value="Serine metabolism enzymes domain"/>
    <property type="match status" value="1"/>
</dbReference>
<evidence type="ECO:0000256" key="5">
    <source>
        <dbReference type="ARBA" id="ARBA00022432"/>
    </source>
</evidence>
<evidence type="ECO:0000256" key="6">
    <source>
        <dbReference type="ARBA" id="ARBA00022485"/>
    </source>
</evidence>
<evidence type="ECO:0000256" key="8">
    <source>
        <dbReference type="ARBA" id="ARBA00023004"/>
    </source>
</evidence>
<dbReference type="PANTHER" id="PTHR30182:SF1">
    <property type="entry name" value="L-SERINE DEHYDRATASE 1"/>
    <property type="match status" value="1"/>
</dbReference>
<evidence type="ECO:0000256" key="11">
    <source>
        <dbReference type="ARBA" id="ARBA00041766"/>
    </source>
</evidence>
<dbReference type="InterPro" id="IPR005130">
    <property type="entry name" value="Ser_deHydtase-like_asu"/>
</dbReference>
<feature type="compositionally biased region" description="Basic and acidic residues" evidence="13">
    <location>
        <begin position="166"/>
        <end position="177"/>
    </location>
</feature>